<feature type="transmembrane region" description="Helical" evidence="9">
    <location>
        <begin position="347"/>
        <end position="367"/>
    </location>
</feature>
<evidence type="ECO:0000313" key="11">
    <source>
        <dbReference type="Proteomes" id="UP001597420"/>
    </source>
</evidence>
<dbReference type="EMBL" id="JBHUFP010000027">
    <property type="protein sequence ID" value="MFD1806965.1"/>
    <property type="molecule type" value="Genomic_DNA"/>
</dbReference>
<name>A0ABW4NWE0_9PAST</name>
<feature type="transmembrane region" description="Helical" evidence="9">
    <location>
        <begin position="285"/>
        <end position="309"/>
    </location>
</feature>
<feature type="transmembrane region" description="Helical" evidence="9">
    <location>
        <begin position="78"/>
        <end position="95"/>
    </location>
</feature>
<comment type="caution">
    <text evidence="10">The sequence shown here is derived from an EMBL/GenBank/DDBJ whole genome shotgun (WGS) entry which is preliminary data.</text>
</comment>
<dbReference type="Pfam" id="PF05525">
    <property type="entry name" value="Branch_AA_trans"/>
    <property type="match status" value="1"/>
</dbReference>
<organism evidence="10 11">
    <name type="scientific">Pasteurella oralis</name>
    <dbReference type="NCBI Taxonomy" id="1071947"/>
    <lineage>
        <taxon>Bacteria</taxon>
        <taxon>Pseudomonadati</taxon>
        <taxon>Pseudomonadota</taxon>
        <taxon>Gammaproteobacteria</taxon>
        <taxon>Pasteurellales</taxon>
        <taxon>Pasteurellaceae</taxon>
        <taxon>Pasteurella</taxon>
    </lineage>
</organism>
<dbReference type="RefSeq" id="WP_101775203.1">
    <property type="nucleotide sequence ID" value="NZ_JAUNLA010000008.1"/>
</dbReference>
<keyword evidence="7 9" id="KW-1133">Transmembrane helix</keyword>
<evidence type="ECO:0000256" key="3">
    <source>
        <dbReference type="ARBA" id="ARBA00022448"/>
    </source>
</evidence>
<evidence type="ECO:0000256" key="6">
    <source>
        <dbReference type="ARBA" id="ARBA00022970"/>
    </source>
</evidence>
<keyword evidence="5 9" id="KW-0812">Transmembrane</keyword>
<evidence type="ECO:0000256" key="8">
    <source>
        <dbReference type="ARBA" id="ARBA00023136"/>
    </source>
</evidence>
<feature type="transmembrane region" description="Helical" evidence="9">
    <location>
        <begin position="7"/>
        <end position="24"/>
    </location>
</feature>
<keyword evidence="8 9" id="KW-0472">Membrane</keyword>
<dbReference type="InterPro" id="IPR004685">
    <property type="entry name" value="Brnchd-chn_aa_trnsp_Livcs"/>
</dbReference>
<proteinExistence type="inferred from homology"/>
<feature type="transmembrane region" description="Helical" evidence="9">
    <location>
        <begin position="403"/>
        <end position="423"/>
    </location>
</feature>
<feature type="transmembrane region" description="Helical" evidence="9">
    <location>
        <begin position="223"/>
        <end position="245"/>
    </location>
</feature>
<comment type="function">
    <text evidence="9">Component of the transport system for branched-chain amino acids.</text>
</comment>
<evidence type="ECO:0000256" key="7">
    <source>
        <dbReference type="ARBA" id="ARBA00022989"/>
    </source>
</evidence>
<gene>
    <name evidence="10" type="primary">brnQ</name>
    <name evidence="10" type="ORF">ACFSAV_11400</name>
</gene>
<keyword evidence="3 9" id="KW-0813">Transport</keyword>
<feature type="transmembrane region" description="Helical" evidence="9">
    <location>
        <begin position="146"/>
        <end position="169"/>
    </location>
</feature>
<accession>A0ABW4NWE0</accession>
<sequence length="437" mass="46566">MNKNTFVVGFMLFAIFFGAGNLIFPPKLGFESGLGFWPAILGFVTTGVGLPLLGILVATRYEGGYKKALEDIHPWMSILLLGAIYLTIGPFFAIPRTAATAFDMAVIPFIGEMDQIALFVFTLVYFGITLWVSLNPTKMVDRIGAILTPVLLVAIMALVVRMATILMGGEYVNTAAGMSNPLVTGFIEGYQTMDVLASFAFSVVVMNAIRAKSDKNSSFIKQATLASIVAAIALAFIYIAIGWIGNNMPLSTGMLAEVSAKGQNLGVFILNEATTQSFGALGRSLLGLIVTLACLTTAIGLVVATSSYFNSIFPKVSYRNYAILFTLIGFGLANQGLNAVISKSVPVLLVLYPISMTAMLLLLVNLVMPLPRLAKGVSIVLVTIISILSVMGSTLVANLPLKAYSMEWLPFAILGCIAGLIIAKVKSNQALRKATAK</sequence>
<keyword evidence="4" id="KW-1003">Cell membrane</keyword>
<evidence type="ECO:0000256" key="2">
    <source>
        <dbReference type="ARBA" id="ARBA00008540"/>
    </source>
</evidence>
<feature type="transmembrane region" description="Helical" evidence="9">
    <location>
        <begin position="189"/>
        <end position="211"/>
    </location>
</feature>
<evidence type="ECO:0000256" key="5">
    <source>
        <dbReference type="ARBA" id="ARBA00022692"/>
    </source>
</evidence>
<dbReference type="Proteomes" id="UP001597420">
    <property type="component" value="Unassembled WGS sequence"/>
</dbReference>
<feature type="transmembrane region" description="Helical" evidence="9">
    <location>
        <begin position="379"/>
        <end position="397"/>
    </location>
</feature>
<evidence type="ECO:0000256" key="9">
    <source>
        <dbReference type="RuleBase" id="RU362122"/>
    </source>
</evidence>
<keyword evidence="6 9" id="KW-0029">Amino-acid transport</keyword>
<evidence type="ECO:0000256" key="4">
    <source>
        <dbReference type="ARBA" id="ARBA00022475"/>
    </source>
</evidence>
<feature type="transmembrane region" description="Helical" evidence="9">
    <location>
        <begin position="36"/>
        <end position="58"/>
    </location>
</feature>
<evidence type="ECO:0000313" key="10">
    <source>
        <dbReference type="EMBL" id="MFD1806965.1"/>
    </source>
</evidence>
<dbReference type="PANTHER" id="PTHR30588">
    <property type="entry name" value="BRANCHED-CHAIN AMINO ACID TRANSPORT SYSTEM 2 CARRIER PROTEIN"/>
    <property type="match status" value="1"/>
</dbReference>
<feature type="transmembrane region" description="Helical" evidence="9">
    <location>
        <begin position="321"/>
        <end position="341"/>
    </location>
</feature>
<comment type="subcellular location">
    <subcellularLocation>
        <location evidence="9">Cell inner membrane</location>
        <topology evidence="9">Multi-pass membrane protein</topology>
    </subcellularLocation>
    <subcellularLocation>
        <location evidence="1">Cell membrane</location>
        <topology evidence="1">Multi-pass membrane protein</topology>
    </subcellularLocation>
</comment>
<evidence type="ECO:0000256" key="1">
    <source>
        <dbReference type="ARBA" id="ARBA00004651"/>
    </source>
</evidence>
<feature type="transmembrane region" description="Helical" evidence="9">
    <location>
        <begin position="115"/>
        <end position="134"/>
    </location>
</feature>
<protein>
    <recommendedName>
        <fullName evidence="9">Branched-chain amino acid transport system carrier protein</fullName>
    </recommendedName>
</protein>
<reference evidence="11" key="1">
    <citation type="journal article" date="2019" name="Int. J. Syst. Evol. Microbiol.">
        <title>The Global Catalogue of Microorganisms (GCM) 10K type strain sequencing project: providing services to taxonomists for standard genome sequencing and annotation.</title>
        <authorList>
            <consortium name="The Broad Institute Genomics Platform"/>
            <consortium name="The Broad Institute Genome Sequencing Center for Infectious Disease"/>
            <person name="Wu L."/>
            <person name="Ma J."/>
        </authorList>
    </citation>
    <scope>NUCLEOTIDE SEQUENCE [LARGE SCALE GENOMIC DNA]</scope>
    <source>
        <strain evidence="11">CCM 7950</strain>
    </source>
</reference>
<dbReference type="NCBIfam" id="TIGR00796">
    <property type="entry name" value="livcs"/>
    <property type="match status" value="1"/>
</dbReference>
<keyword evidence="11" id="KW-1185">Reference proteome</keyword>
<dbReference type="PANTHER" id="PTHR30588:SF7">
    <property type="entry name" value="BRANCHED-CHAIN AMINO ACID CARRIER PROTEIN SAOUHSC_01411-RELATED"/>
    <property type="match status" value="1"/>
</dbReference>
<comment type="similarity">
    <text evidence="2 9">Belongs to the branched chain amino acid transporter family.</text>
</comment>